<dbReference type="InterPro" id="IPR036397">
    <property type="entry name" value="RNaseH_sf"/>
</dbReference>
<keyword evidence="3" id="KW-1185">Reference proteome</keyword>
<evidence type="ECO:0000259" key="1">
    <source>
        <dbReference type="Pfam" id="PF13456"/>
    </source>
</evidence>
<feature type="domain" description="RNase H type-1" evidence="1">
    <location>
        <begin position="73"/>
        <end position="177"/>
    </location>
</feature>
<comment type="caution">
    <text evidence="2">The sequence shown here is derived from an EMBL/GenBank/DDBJ whole genome shotgun (WGS) entry which is preliminary data.</text>
</comment>
<accession>A0AAE0A3W5</accession>
<reference evidence="2" key="1">
    <citation type="journal article" date="2023" name="Plant J.">
        <title>Genome sequences and population genomics provide insights into the demographic history, inbreeding, and mutation load of two 'living fossil' tree species of Dipteronia.</title>
        <authorList>
            <person name="Feng Y."/>
            <person name="Comes H.P."/>
            <person name="Chen J."/>
            <person name="Zhu S."/>
            <person name="Lu R."/>
            <person name="Zhang X."/>
            <person name="Li P."/>
            <person name="Qiu J."/>
            <person name="Olsen K.M."/>
            <person name="Qiu Y."/>
        </authorList>
    </citation>
    <scope>NUCLEOTIDE SEQUENCE</scope>
    <source>
        <strain evidence="2">NBL</strain>
    </source>
</reference>
<sequence length="191" mass="21377">MAVVWSIWEARNQAIFKEKEIEQVQVVDMIKFRVSWWFKHHDKGSTEPITSILLNIPDVCKESCKLEDALERQVGGVLRNSGGKVLCIFLCHVGIQRSNTAEIMAIGKACSLCASRMELSGKEIVILSDSKVAVSWIFTEGIGNLDNCEAIYDIRDCLRSMPTISVVFSSRATNSFCGQLGEKGVQCRYEH</sequence>
<dbReference type="Proteomes" id="UP001281410">
    <property type="component" value="Unassembled WGS sequence"/>
</dbReference>
<dbReference type="InterPro" id="IPR044730">
    <property type="entry name" value="RNase_H-like_dom_plant"/>
</dbReference>
<dbReference type="SUPFAM" id="SSF53098">
    <property type="entry name" value="Ribonuclease H-like"/>
    <property type="match status" value="1"/>
</dbReference>
<dbReference type="InterPro" id="IPR002156">
    <property type="entry name" value="RNaseH_domain"/>
</dbReference>
<evidence type="ECO:0000313" key="2">
    <source>
        <dbReference type="EMBL" id="KAK3199561.1"/>
    </source>
</evidence>
<organism evidence="2 3">
    <name type="scientific">Dipteronia sinensis</name>
    <dbReference type="NCBI Taxonomy" id="43782"/>
    <lineage>
        <taxon>Eukaryota</taxon>
        <taxon>Viridiplantae</taxon>
        <taxon>Streptophyta</taxon>
        <taxon>Embryophyta</taxon>
        <taxon>Tracheophyta</taxon>
        <taxon>Spermatophyta</taxon>
        <taxon>Magnoliopsida</taxon>
        <taxon>eudicotyledons</taxon>
        <taxon>Gunneridae</taxon>
        <taxon>Pentapetalae</taxon>
        <taxon>rosids</taxon>
        <taxon>malvids</taxon>
        <taxon>Sapindales</taxon>
        <taxon>Sapindaceae</taxon>
        <taxon>Hippocastanoideae</taxon>
        <taxon>Acereae</taxon>
        <taxon>Dipteronia</taxon>
    </lineage>
</organism>
<dbReference type="Gene3D" id="3.30.420.10">
    <property type="entry name" value="Ribonuclease H-like superfamily/Ribonuclease H"/>
    <property type="match status" value="1"/>
</dbReference>
<dbReference type="GO" id="GO:0004523">
    <property type="term" value="F:RNA-DNA hybrid ribonuclease activity"/>
    <property type="evidence" value="ECO:0007669"/>
    <property type="project" value="InterPro"/>
</dbReference>
<proteinExistence type="predicted"/>
<evidence type="ECO:0000313" key="3">
    <source>
        <dbReference type="Proteomes" id="UP001281410"/>
    </source>
</evidence>
<dbReference type="GO" id="GO:0003676">
    <property type="term" value="F:nucleic acid binding"/>
    <property type="evidence" value="ECO:0007669"/>
    <property type="project" value="InterPro"/>
</dbReference>
<protein>
    <recommendedName>
        <fullName evidence="1">RNase H type-1 domain-containing protein</fullName>
    </recommendedName>
</protein>
<name>A0AAE0A3W5_9ROSI</name>
<gene>
    <name evidence="2" type="ORF">Dsin_022976</name>
</gene>
<dbReference type="InterPro" id="IPR012337">
    <property type="entry name" value="RNaseH-like_sf"/>
</dbReference>
<dbReference type="Pfam" id="PF13456">
    <property type="entry name" value="RVT_3"/>
    <property type="match status" value="1"/>
</dbReference>
<dbReference type="EMBL" id="JANJYJ010000007">
    <property type="protein sequence ID" value="KAK3199561.1"/>
    <property type="molecule type" value="Genomic_DNA"/>
</dbReference>
<dbReference type="CDD" id="cd06222">
    <property type="entry name" value="RNase_H_like"/>
    <property type="match status" value="1"/>
</dbReference>
<dbReference type="AlphaFoldDB" id="A0AAE0A3W5"/>